<dbReference type="EMBL" id="BRZM01000351">
    <property type="protein sequence ID" value="GLD70150.1"/>
    <property type="molecule type" value="Genomic_DNA"/>
</dbReference>
<reference evidence="2" key="1">
    <citation type="submission" date="2022-08" db="EMBL/GenBank/DDBJ databases">
        <title>Genome sequencing of akame (Lates japonicus).</title>
        <authorList>
            <person name="Hashiguchi Y."/>
            <person name="Takahashi H."/>
        </authorList>
    </citation>
    <scope>NUCLEOTIDE SEQUENCE</scope>
    <source>
        <strain evidence="2">Kochi</strain>
    </source>
</reference>
<evidence type="ECO:0000313" key="2">
    <source>
        <dbReference type="EMBL" id="GLD70150.1"/>
    </source>
</evidence>
<dbReference type="Proteomes" id="UP001279410">
    <property type="component" value="Unassembled WGS sequence"/>
</dbReference>
<feature type="region of interest" description="Disordered" evidence="1">
    <location>
        <begin position="50"/>
        <end position="78"/>
    </location>
</feature>
<feature type="compositionally biased region" description="Basic and acidic residues" evidence="1">
    <location>
        <begin position="52"/>
        <end position="63"/>
    </location>
</feature>
<protein>
    <submittedName>
        <fullName evidence="2">G2/M phase-specific E3 ubiquitin-protein ligase-like protein</fullName>
    </submittedName>
</protein>
<gene>
    <name evidence="2" type="ORF">AKAME5_002146700</name>
</gene>
<feature type="non-terminal residue" evidence="2">
    <location>
        <position position="1"/>
    </location>
</feature>
<feature type="compositionally biased region" description="Low complexity" evidence="1">
    <location>
        <begin position="69"/>
        <end position="78"/>
    </location>
</feature>
<dbReference type="InterPro" id="IPR035983">
    <property type="entry name" value="Hect_E3_ubiquitin_ligase"/>
</dbReference>
<sequence length="243" mass="26420">MGVPIPVPTTLLRTKKSGPSLIGAELLREGRQLFKQTAFLQPRPRCIISARSQDRAQDGRDISTSEAHSLSSHTPSMSSGDEVIWCFATEDVCTDAPSIPADTLTMSTCAGGITIDETLTMSSGNTPIKENGYFNAGQIMAMSIAHGGQSPCFLSELMYECLQKGPDNVKVKTEHITDEDTRSQVQSILQAETESQLQDAVAQAASLICLSGHNVPITLQNKEETALKLTHWYVLQRTHAPFE</sequence>
<organism evidence="2 3">
    <name type="scientific">Lates japonicus</name>
    <name type="common">Japanese lates</name>
    <dbReference type="NCBI Taxonomy" id="270547"/>
    <lineage>
        <taxon>Eukaryota</taxon>
        <taxon>Metazoa</taxon>
        <taxon>Chordata</taxon>
        <taxon>Craniata</taxon>
        <taxon>Vertebrata</taxon>
        <taxon>Euteleostomi</taxon>
        <taxon>Actinopterygii</taxon>
        <taxon>Neopterygii</taxon>
        <taxon>Teleostei</taxon>
        <taxon>Neoteleostei</taxon>
        <taxon>Acanthomorphata</taxon>
        <taxon>Carangaria</taxon>
        <taxon>Carangaria incertae sedis</taxon>
        <taxon>Centropomidae</taxon>
        <taxon>Lates</taxon>
    </lineage>
</organism>
<accession>A0AAD3NCZ5</accession>
<proteinExistence type="predicted"/>
<evidence type="ECO:0000313" key="3">
    <source>
        <dbReference type="Proteomes" id="UP001279410"/>
    </source>
</evidence>
<name>A0AAD3NCZ5_LATJO</name>
<dbReference type="AlphaFoldDB" id="A0AAD3NCZ5"/>
<dbReference type="SUPFAM" id="SSF56204">
    <property type="entry name" value="Hect, E3 ligase catalytic domain"/>
    <property type="match status" value="1"/>
</dbReference>
<evidence type="ECO:0000256" key="1">
    <source>
        <dbReference type="SAM" id="MobiDB-lite"/>
    </source>
</evidence>
<dbReference type="GO" id="GO:0004842">
    <property type="term" value="F:ubiquitin-protein transferase activity"/>
    <property type="evidence" value="ECO:0007669"/>
    <property type="project" value="InterPro"/>
</dbReference>
<keyword evidence="3" id="KW-1185">Reference proteome</keyword>
<comment type="caution">
    <text evidence="2">The sequence shown here is derived from an EMBL/GenBank/DDBJ whole genome shotgun (WGS) entry which is preliminary data.</text>
</comment>